<evidence type="ECO:0000256" key="8">
    <source>
        <dbReference type="SAM" id="SignalP"/>
    </source>
</evidence>
<dbReference type="Proteomes" id="UP000826722">
    <property type="component" value="Chromosome"/>
</dbReference>
<dbReference type="GO" id="GO:1990281">
    <property type="term" value="C:efflux pump complex"/>
    <property type="evidence" value="ECO:0007669"/>
    <property type="project" value="TreeGrafter"/>
</dbReference>
<keyword evidence="10" id="KW-1185">Reference proteome</keyword>
<comment type="subcellular location">
    <subcellularLocation>
        <location evidence="1">Cell outer membrane</location>
    </subcellularLocation>
</comment>
<dbReference type="Pfam" id="PF02321">
    <property type="entry name" value="OEP"/>
    <property type="match status" value="1"/>
</dbReference>
<keyword evidence="3" id="KW-0813">Transport</keyword>
<dbReference type="SUPFAM" id="SSF56954">
    <property type="entry name" value="Outer membrane efflux proteins (OEP)"/>
    <property type="match status" value="1"/>
</dbReference>
<keyword evidence="4" id="KW-1134">Transmembrane beta strand</keyword>
<keyword evidence="8" id="KW-0732">Signal</keyword>
<dbReference type="AlphaFoldDB" id="A0A8D5GAK2"/>
<sequence>MPLYKLIQLCIAISFSLISIAMAEPITDVKHHDELTVNPALTLHDVLEKTYARNPQQYMLQAMDGEVQARYIQARSLLPAAPAVIVRHINDTVGSNRGERQYEAGLELPIWLPGQRDARKNVADNAENTLAASRDGLLLQVAGVLRDAVWDISMNANYADLAKARYETAKNLQHDVERRYQAGELAKTDFMLAQNETLKAQDALVLAEAELAHAKHRYTALTGLEEIPANLLETLSTITELSDGHPLIREAESRISLAQSEYGLVNSERRENPQLTLSTISLRGGFDPAYNNSLGLSLRVPLDSEVRARPLMAASQKNLAQAMTDRERLRMTMETMLHEAEHNLEVTRAELTIVTEQNTIAQESLRLSRKAFTLGEIDLVAMMRNQALAYDAERALTSKQIQLQWDTARYNQAVGVLP</sequence>
<protein>
    <recommendedName>
        <fullName evidence="11">Outer membrane efflux protein</fullName>
    </recommendedName>
</protein>
<keyword evidence="6" id="KW-0472">Membrane</keyword>
<name>A0A8D5GAK2_9PROT</name>
<evidence type="ECO:0000313" key="10">
    <source>
        <dbReference type="Proteomes" id="UP000826722"/>
    </source>
</evidence>
<gene>
    <name evidence="9" type="ORF">ZMTM_09500</name>
</gene>
<evidence type="ECO:0000256" key="6">
    <source>
        <dbReference type="ARBA" id="ARBA00023136"/>
    </source>
</evidence>
<evidence type="ECO:0000313" key="9">
    <source>
        <dbReference type="EMBL" id="BCM24691.1"/>
    </source>
</evidence>
<proteinExistence type="inferred from homology"/>
<evidence type="ECO:0000256" key="4">
    <source>
        <dbReference type="ARBA" id="ARBA00022452"/>
    </source>
</evidence>
<dbReference type="RefSeq" id="WP_221765195.1">
    <property type="nucleotide sequence ID" value="NZ_AP024110.1"/>
</dbReference>
<dbReference type="GO" id="GO:0015288">
    <property type="term" value="F:porin activity"/>
    <property type="evidence" value="ECO:0007669"/>
    <property type="project" value="TreeGrafter"/>
</dbReference>
<evidence type="ECO:0000256" key="1">
    <source>
        <dbReference type="ARBA" id="ARBA00004442"/>
    </source>
</evidence>
<feature type="chain" id="PRO_5034591319" description="Outer membrane efflux protein" evidence="8">
    <location>
        <begin position="24"/>
        <end position="418"/>
    </location>
</feature>
<organism evidence="9 10">
    <name type="scientific">Methyloradius palustris</name>
    <dbReference type="NCBI Taxonomy" id="2778876"/>
    <lineage>
        <taxon>Bacteria</taxon>
        <taxon>Pseudomonadati</taxon>
        <taxon>Pseudomonadota</taxon>
        <taxon>Betaproteobacteria</taxon>
        <taxon>Nitrosomonadales</taxon>
        <taxon>Methylophilaceae</taxon>
        <taxon>Methyloradius</taxon>
    </lineage>
</organism>
<dbReference type="InterPro" id="IPR051906">
    <property type="entry name" value="TolC-like"/>
</dbReference>
<keyword evidence="7" id="KW-0998">Cell outer membrane</keyword>
<keyword evidence="5" id="KW-0812">Transmembrane</keyword>
<evidence type="ECO:0000256" key="7">
    <source>
        <dbReference type="ARBA" id="ARBA00023237"/>
    </source>
</evidence>
<dbReference type="PANTHER" id="PTHR30026:SF20">
    <property type="entry name" value="OUTER MEMBRANE PROTEIN TOLC"/>
    <property type="match status" value="1"/>
</dbReference>
<dbReference type="Gene3D" id="1.20.1600.10">
    <property type="entry name" value="Outer membrane efflux proteins (OEP)"/>
    <property type="match status" value="1"/>
</dbReference>
<dbReference type="PANTHER" id="PTHR30026">
    <property type="entry name" value="OUTER MEMBRANE PROTEIN TOLC"/>
    <property type="match status" value="1"/>
</dbReference>
<dbReference type="KEGG" id="mpau:ZMTM_09500"/>
<evidence type="ECO:0008006" key="11">
    <source>
        <dbReference type="Google" id="ProtNLM"/>
    </source>
</evidence>
<evidence type="ECO:0000256" key="2">
    <source>
        <dbReference type="ARBA" id="ARBA00007613"/>
    </source>
</evidence>
<dbReference type="GO" id="GO:0015562">
    <property type="term" value="F:efflux transmembrane transporter activity"/>
    <property type="evidence" value="ECO:0007669"/>
    <property type="project" value="InterPro"/>
</dbReference>
<evidence type="ECO:0000256" key="3">
    <source>
        <dbReference type="ARBA" id="ARBA00022448"/>
    </source>
</evidence>
<dbReference type="EMBL" id="AP024110">
    <property type="protein sequence ID" value="BCM24691.1"/>
    <property type="molecule type" value="Genomic_DNA"/>
</dbReference>
<feature type="signal peptide" evidence="8">
    <location>
        <begin position="1"/>
        <end position="23"/>
    </location>
</feature>
<dbReference type="GO" id="GO:0009279">
    <property type="term" value="C:cell outer membrane"/>
    <property type="evidence" value="ECO:0007669"/>
    <property type="project" value="UniProtKB-SubCell"/>
</dbReference>
<reference evidence="9" key="1">
    <citation type="journal article" date="2021" name="Arch. Microbiol.">
        <title>Methyloradius palustris gen. nov., sp. nov., a methanol-oxidizing bacterium isolated from snow.</title>
        <authorList>
            <person name="Miyadera T."/>
            <person name="Kojima H."/>
            <person name="Fukui M."/>
        </authorList>
    </citation>
    <scope>NUCLEOTIDE SEQUENCE</scope>
    <source>
        <strain evidence="9">Zm11</strain>
    </source>
</reference>
<comment type="similarity">
    <text evidence="2">Belongs to the outer membrane factor (OMF) (TC 1.B.17) family.</text>
</comment>
<evidence type="ECO:0000256" key="5">
    <source>
        <dbReference type="ARBA" id="ARBA00022692"/>
    </source>
</evidence>
<dbReference type="InterPro" id="IPR003423">
    <property type="entry name" value="OMP_efflux"/>
</dbReference>
<accession>A0A8D5GAK2</accession>